<dbReference type="KEGG" id="osn:115231946"/>
<keyword evidence="2" id="KW-1185">Reference proteome</keyword>
<evidence type="ECO:0000313" key="2">
    <source>
        <dbReference type="Proteomes" id="UP000515154"/>
    </source>
</evidence>
<gene>
    <name evidence="3" type="primary">LOC115231946</name>
</gene>
<evidence type="ECO:0000313" key="3">
    <source>
        <dbReference type="RefSeq" id="XP_029657687.1"/>
    </source>
</evidence>
<feature type="coiled-coil region" evidence="1">
    <location>
        <begin position="154"/>
        <end position="181"/>
    </location>
</feature>
<name>A0A6P7U8H1_9MOLL</name>
<reference evidence="3" key="1">
    <citation type="submission" date="2025-08" db="UniProtKB">
        <authorList>
            <consortium name="RefSeq"/>
        </authorList>
    </citation>
    <scope>IDENTIFICATION</scope>
</reference>
<evidence type="ECO:0000256" key="1">
    <source>
        <dbReference type="SAM" id="Coils"/>
    </source>
</evidence>
<accession>A0A6P7U8H1</accession>
<keyword evidence="1" id="KW-0175">Coiled coil</keyword>
<protein>
    <submittedName>
        <fullName evidence="3">Leucine-rich repeat-containing protein DDB_G0290503</fullName>
    </submittedName>
</protein>
<dbReference type="Proteomes" id="UP000515154">
    <property type="component" value="Unplaced"/>
</dbReference>
<dbReference type="RefSeq" id="XP_029657687.1">
    <property type="nucleotide sequence ID" value="XM_029801827.1"/>
</dbReference>
<dbReference type="AlphaFoldDB" id="A0A6P7U8H1"/>
<feature type="coiled-coil region" evidence="1">
    <location>
        <begin position="308"/>
        <end position="468"/>
    </location>
</feature>
<sequence length="680" mass="79927">MCDKKDTAQLQGDFYEPISNKLNQIGVLVAERDQKSVENVSLVKINDQMKQKDKENEDKIAKLEAELTKCIEKSRLVDTLQSELDEINKSRETVALNLTQKTSDFDSLSNNFLILESQFFDLKDQKNLCDQKVAELDKERTNLNKVIKERQIDYTNLEMTVHRLQSEVNQINEQKTCLVNQMQSQMDFQKQLTCKLESCQSAKEQLLKNFELEKTTNSKLRDQNDSLAAQNLTLSSQNVTINELMNKITKERDNFEQINSRNSDWENAYYSLEAQFGHLQSKRENDQQTLGLLNEENKQLSWKCNQIKNDLSKKVQTLNTEMEMLKKILEITKADYIRSQVENSQFTTQLQNEIQTLKQEFAELHTNFCKLSQERVEIDQLSNLNDSLQVEILWTHKAKETLSFKVDELESENTQYKELLHKLELDRKSINELNSRLNTEKDEISERVNSLQQQNMVLESHLKAVNQQQAQVHRDVWFLREENDTIKAQLHLTEENLSTTMFQCHQLKCTNDELYCKIEELDLLKFRNAELEKNLYFINLQNSEYLSVISRLEQVNVDNLSELHSKESYDVEDVFSHNEFDRENEIKADFVDELICNEHGMLLETIKTLQKQELQALQYKFVELCVIELLKQNELFDIFKDEWWSLGDISKNGEPMENSMNFSSQIMSCGLDRWGYYDLD</sequence>
<proteinExistence type="predicted"/>
<organism evidence="2 3">
    <name type="scientific">Octopus sinensis</name>
    <name type="common">East Asian common octopus</name>
    <dbReference type="NCBI Taxonomy" id="2607531"/>
    <lineage>
        <taxon>Eukaryota</taxon>
        <taxon>Metazoa</taxon>
        <taxon>Spiralia</taxon>
        <taxon>Lophotrochozoa</taxon>
        <taxon>Mollusca</taxon>
        <taxon>Cephalopoda</taxon>
        <taxon>Coleoidea</taxon>
        <taxon>Octopodiformes</taxon>
        <taxon>Octopoda</taxon>
        <taxon>Incirrata</taxon>
        <taxon>Octopodidae</taxon>
        <taxon>Octopus</taxon>
    </lineage>
</organism>